<accession>A0A4W3H2B9</accession>
<dbReference type="STRING" id="7868.ENSCMIP00000010893"/>
<name>A0A4W3H2B9_CALMI</name>
<protein>
    <submittedName>
        <fullName evidence="1">Uncharacterized protein</fullName>
    </submittedName>
</protein>
<reference evidence="2" key="3">
    <citation type="journal article" date="2014" name="Nature">
        <title>Elephant shark genome provides unique insights into gnathostome evolution.</title>
        <authorList>
            <consortium name="International Elephant Shark Genome Sequencing Consortium"/>
            <person name="Venkatesh B."/>
            <person name="Lee A.P."/>
            <person name="Ravi V."/>
            <person name="Maurya A.K."/>
            <person name="Lian M.M."/>
            <person name="Swann J.B."/>
            <person name="Ohta Y."/>
            <person name="Flajnik M.F."/>
            <person name="Sutoh Y."/>
            <person name="Kasahara M."/>
            <person name="Hoon S."/>
            <person name="Gangu V."/>
            <person name="Roy S.W."/>
            <person name="Irimia M."/>
            <person name="Korzh V."/>
            <person name="Kondrychyn I."/>
            <person name="Lim Z.W."/>
            <person name="Tay B.H."/>
            <person name="Tohari S."/>
            <person name="Kong K.W."/>
            <person name="Ho S."/>
            <person name="Lorente-Galdos B."/>
            <person name="Quilez J."/>
            <person name="Marques-Bonet T."/>
            <person name="Raney B.J."/>
            <person name="Ingham P.W."/>
            <person name="Tay A."/>
            <person name="Hillier L.W."/>
            <person name="Minx P."/>
            <person name="Boehm T."/>
            <person name="Wilson R.K."/>
            <person name="Brenner S."/>
            <person name="Warren W.C."/>
        </authorList>
    </citation>
    <scope>NUCLEOTIDE SEQUENCE [LARGE SCALE GENOMIC DNA]</scope>
</reference>
<keyword evidence="2" id="KW-1185">Reference proteome</keyword>
<reference evidence="1" key="4">
    <citation type="submission" date="2025-08" db="UniProtKB">
        <authorList>
            <consortium name="Ensembl"/>
        </authorList>
    </citation>
    <scope>IDENTIFICATION</scope>
</reference>
<proteinExistence type="predicted"/>
<reference evidence="1" key="5">
    <citation type="submission" date="2025-09" db="UniProtKB">
        <authorList>
            <consortium name="Ensembl"/>
        </authorList>
    </citation>
    <scope>IDENTIFICATION</scope>
</reference>
<reference evidence="2" key="2">
    <citation type="journal article" date="2007" name="PLoS Biol.">
        <title>Survey sequencing and comparative analysis of the elephant shark (Callorhinchus milii) genome.</title>
        <authorList>
            <person name="Venkatesh B."/>
            <person name="Kirkness E.F."/>
            <person name="Loh Y.H."/>
            <person name="Halpern A.L."/>
            <person name="Lee A.P."/>
            <person name="Johnson J."/>
            <person name="Dandona N."/>
            <person name="Viswanathan L.D."/>
            <person name="Tay A."/>
            <person name="Venter J.C."/>
            <person name="Strausberg R.L."/>
            <person name="Brenner S."/>
        </authorList>
    </citation>
    <scope>NUCLEOTIDE SEQUENCE [LARGE SCALE GENOMIC DNA]</scope>
</reference>
<reference evidence="2" key="1">
    <citation type="journal article" date="2006" name="Science">
        <title>Ancient noncoding elements conserved in the human genome.</title>
        <authorList>
            <person name="Venkatesh B."/>
            <person name="Kirkness E.F."/>
            <person name="Loh Y.H."/>
            <person name="Halpern A.L."/>
            <person name="Lee A.P."/>
            <person name="Johnson J."/>
            <person name="Dandona N."/>
            <person name="Viswanathan L.D."/>
            <person name="Tay A."/>
            <person name="Venter J.C."/>
            <person name="Strausberg R.L."/>
            <person name="Brenner S."/>
        </authorList>
    </citation>
    <scope>NUCLEOTIDE SEQUENCE [LARGE SCALE GENOMIC DNA]</scope>
</reference>
<organism evidence="1 2">
    <name type="scientific">Callorhinchus milii</name>
    <name type="common">Ghost shark</name>
    <dbReference type="NCBI Taxonomy" id="7868"/>
    <lineage>
        <taxon>Eukaryota</taxon>
        <taxon>Metazoa</taxon>
        <taxon>Chordata</taxon>
        <taxon>Craniata</taxon>
        <taxon>Vertebrata</taxon>
        <taxon>Chondrichthyes</taxon>
        <taxon>Holocephali</taxon>
        <taxon>Chimaeriformes</taxon>
        <taxon>Callorhinchidae</taxon>
        <taxon>Callorhinchus</taxon>
    </lineage>
</organism>
<evidence type="ECO:0000313" key="2">
    <source>
        <dbReference type="Proteomes" id="UP000314986"/>
    </source>
</evidence>
<evidence type="ECO:0000313" key="1">
    <source>
        <dbReference type="Ensembl" id="ENSCMIP00000010893.1"/>
    </source>
</evidence>
<dbReference type="AlphaFoldDB" id="A0A4W3H2B9"/>
<dbReference type="InParanoid" id="A0A4W3H2B9"/>
<sequence>MPNNNPTKKNRSFSIHDCCGTLLCAIGCRSDEHLSVCVASGPLPKGKFTPSAANRSSVTVPSKFIHVRKLPNNITDAEIISLSLLFGAKSPMFSY</sequence>
<dbReference type="Ensembl" id="ENSCMIT00000011171.1">
    <property type="protein sequence ID" value="ENSCMIP00000010893.1"/>
    <property type="gene ID" value="ENSCMIG00000005729.1"/>
</dbReference>
<dbReference type="Proteomes" id="UP000314986">
    <property type="component" value="Unassembled WGS sequence"/>
</dbReference>